<reference evidence="2" key="1">
    <citation type="submission" date="2023-10" db="EMBL/GenBank/DDBJ databases">
        <authorList>
            <person name="Chen Y."/>
            <person name="Shah S."/>
            <person name="Dougan E. K."/>
            <person name="Thang M."/>
            <person name="Chan C."/>
        </authorList>
    </citation>
    <scope>NUCLEOTIDE SEQUENCE [LARGE SCALE GENOMIC DNA]</scope>
</reference>
<accession>A0ABN9VUV6</accession>
<name>A0ABN9VUV6_9DINO</name>
<protein>
    <submittedName>
        <fullName evidence="2">Uncharacterized protein</fullName>
    </submittedName>
</protein>
<evidence type="ECO:0000313" key="3">
    <source>
        <dbReference type="Proteomes" id="UP001189429"/>
    </source>
</evidence>
<keyword evidence="3" id="KW-1185">Reference proteome</keyword>
<comment type="caution">
    <text evidence="2">The sequence shown here is derived from an EMBL/GenBank/DDBJ whole genome shotgun (WGS) entry which is preliminary data.</text>
</comment>
<evidence type="ECO:0000256" key="1">
    <source>
        <dbReference type="SAM" id="SignalP"/>
    </source>
</evidence>
<dbReference type="Proteomes" id="UP001189429">
    <property type="component" value="Unassembled WGS sequence"/>
</dbReference>
<gene>
    <name evidence="2" type="ORF">PCOR1329_LOCUS61437</name>
</gene>
<sequence length="283" mass="28795">MARALRPCLLGAAAALLAPAGAAPGEACLADGAGDEISALQVRGLDVRSASGWAPPQAMVTLQVGIGPMPTIISCSVKDLSLANDSLLQLGPVPAAPVRLPSLAQQQPDVIESAFSAGAGGEGWNLGMAVAYLDQVAGLNTPGTTVFLHLGLTSRSPSWTLQTGVISVSGLPEMLPQTMEWKATGPNGEKVGCPPSYCEMPAPIGGSQYDPGNGCGFAPARDNVTQAAPQPGEDATLTFDITPLVAANYTVFQVSTSPETGSQGFWQSAQYAVTSLSFSAVAL</sequence>
<feature type="chain" id="PRO_5045320362" evidence="1">
    <location>
        <begin position="23"/>
        <end position="283"/>
    </location>
</feature>
<proteinExistence type="predicted"/>
<organism evidence="2 3">
    <name type="scientific">Prorocentrum cordatum</name>
    <dbReference type="NCBI Taxonomy" id="2364126"/>
    <lineage>
        <taxon>Eukaryota</taxon>
        <taxon>Sar</taxon>
        <taxon>Alveolata</taxon>
        <taxon>Dinophyceae</taxon>
        <taxon>Prorocentrales</taxon>
        <taxon>Prorocentraceae</taxon>
        <taxon>Prorocentrum</taxon>
    </lineage>
</organism>
<feature type="signal peptide" evidence="1">
    <location>
        <begin position="1"/>
        <end position="22"/>
    </location>
</feature>
<dbReference type="EMBL" id="CAUYUJ010017727">
    <property type="protein sequence ID" value="CAK0877351.1"/>
    <property type="molecule type" value="Genomic_DNA"/>
</dbReference>
<evidence type="ECO:0000313" key="2">
    <source>
        <dbReference type="EMBL" id="CAK0877351.1"/>
    </source>
</evidence>
<keyword evidence="1" id="KW-0732">Signal</keyword>